<dbReference type="InterPro" id="IPR050313">
    <property type="entry name" value="Carb_Metab_HTH_regulators"/>
</dbReference>
<dbReference type="Pfam" id="PF00455">
    <property type="entry name" value="DeoRC"/>
    <property type="match status" value="1"/>
</dbReference>
<evidence type="ECO:0000313" key="6">
    <source>
        <dbReference type="Proteomes" id="UP000293638"/>
    </source>
</evidence>
<dbReference type="PROSITE" id="PS51000">
    <property type="entry name" value="HTH_DEOR_2"/>
    <property type="match status" value="1"/>
</dbReference>
<evidence type="ECO:0000313" key="5">
    <source>
        <dbReference type="EMBL" id="RZS91623.1"/>
    </source>
</evidence>
<dbReference type="InterPro" id="IPR014036">
    <property type="entry name" value="DeoR-like_C"/>
</dbReference>
<dbReference type="InterPro" id="IPR037171">
    <property type="entry name" value="NagB/RpiA_transferase-like"/>
</dbReference>
<dbReference type="InterPro" id="IPR018356">
    <property type="entry name" value="Tscrpt_reg_HTH_DeoR_CS"/>
</dbReference>
<dbReference type="SUPFAM" id="SSF100950">
    <property type="entry name" value="NagB/RpiA/CoA transferase-like"/>
    <property type="match status" value="1"/>
</dbReference>
<dbReference type="PRINTS" id="PR00037">
    <property type="entry name" value="HTHLACR"/>
</dbReference>
<comment type="caution">
    <text evidence="5">The sequence shown here is derived from an EMBL/GenBank/DDBJ whole genome shotgun (WGS) entry which is preliminary data.</text>
</comment>
<dbReference type="AlphaFoldDB" id="A0A4Q7NWE1"/>
<name>A0A4Q7NWE1_9ACTN</name>
<dbReference type="SUPFAM" id="SSF46785">
    <property type="entry name" value="Winged helix' DNA-binding domain"/>
    <property type="match status" value="1"/>
</dbReference>
<dbReference type="PROSITE" id="PS00894">
    <property type="entry name" value="HTH_DEOR_1"/>
    <property type="match status" value="1"/>
</dbReference>
<dbReference type="GO" id="GO:0003677">
    <property type="term" value="F:DNA binding"/>
    <property type="evidence" value="ECO:0007669"/>
    <property type="project" value="UniProtKB-KW"/>
</dbReference>
<keyword evidence="2" id="KW-0238">DNA-binding</keyword>
<dbReference type="SMART" id="SM01134">
    <property type="entry name" value="DeoRC"/>
    <property type="match status" value="1"/>
</dbReference>
<evidence type="ECO:0000256" key="2">
    <source>
        <dbReference type="ARBA" id="ARBA00023125"/>
    </source>
</evidence>
<dbReference type="InterPro" id="IPR036390">
    <property type="entry name" value="WH_DNA-bd_sf"/>
</dbReference>
<dbReference type="PANTHER" id="PTHR30363:SF44">
    <property type="entry name" value="AGA OPERON TRANSCRIPTIONAL REPRESSOR-RELATED"/>
    <property type="match status" value="1"/>
</dbReference>
<evidence type="ECO:0000256" key="3">
    <source>
        <dbReference type="ARBA" id="ARBA00023163"/>
    </source>
</evidence>
<dbReference type="Gene3D" id="3.40.50.1360">
    <property type="match status" value="1"/>
</dbReference>
<gene>
    <name evidence="5" type="ORF">EV189_0870</name>
</gene>
<proteinExistence type="predicted"/>
<keyword evidence="3" id="KW-0804">Transcription</keyword>
<sequence>MGAPAQRRPQVPGAARRTRLLAVLDLLRTREDISPGLLASRLGVSEATVRRDLAELASQQLVLRSYGRARANQASPEVPVALRSAFHEERKRRIAQTAATLVPAGCRTLALNGGSTTAEVAGALGGREGLTVVTNSMTAAQRASAYPQVSVVLVGGSLRPSSSELVGPMAERALARLTFEVALIGVDGFSAVAGATTHDAVEARTNREMVVHADRIVIVADGSKVGRVTSARIAGTAEVDALVTDDSAAPGELARLRALGVRVHVVRGG</sequence>
<evidence type="ECO:0000259" key="4">
    <source>
        <dbReference type="PROSITE" id="PS51000"/>
    </source>
</evidence>
<protein>
    <submittedName>
        <fullName evidence="5">DeoR family transcriptional regulator</fullName>
    </submittedName>
</protein>
<dbReference type="InterPro" id="IPR001034">
    <property type="entry name" value="DeoR_HTH"/>
</dbReference>
<keyword evidence="6" id="KW-1185">Reference proteome</keyword>
<dbReference type="SMART" id="SM00420">
    <property type="entry name" value="HTH_DEOR"/>
    <property type="match status" value="1"/>
</dbReference>
<dbReference type="GO" id="GO:0003700">
    <property type="term" value="F:DNA-binding transcription factor activity"/>
    <property type="evidence" value="ECO:0007669"/>
    <property type="project" value="InterPro"/>
</dbReference>
<evidence type="ECO:0000256" key="1">
    <source>
        <dbReference type="ARBA" id="ARBA00023015"/>
    </source>
</evidence>
<accession>A0A4Q7NWE1</accession>
<reference evidence="5 6" key="1">
    <citation type="submission" date="2019-02" db="EMBL/GenBank/DDBJ databases">
        <title>Genomic Encyclopedia of Type Strains, Phase IV (KMG-IV): sequencing the most valuable type-strain genomes for metagenomic binning, comparative biology and taxonomic classification.</title>
        <authorList>
            <person name="Goeker M."/>
        </authorList>
    </citation>
    <scope>NUCLEOTIDE SEQUENCE [LARGE SCALE GENOMIC DNA]</scope>
    <source>
        <strain evidence="5 6">DSM 45622</strain>
    </source>
</reference>
<dbReference type="PANTHER" id="PTHR30363">
    <property type="entry name" value="HTH-TYPE TRANSCRIPTIONAL REGULATOR SRLR-RELATED"/>
    <property type="match status" value="1"/>
</dbReference>
<dbReference type="Proteomes" id="UP000293638">
    <property type="component" value="Unassembled WGS sequence"/>
</dbReference>
<dbReference type="Pfam" id="PF08220">
    <property type="entry name" value="HTH_DeoR"/>
    <property type="match status" value="1"/>
</dbReference>
<feature type="domain" description="HTH deoR-type" evidence="4">
    <location>
        <begin position="16"/>
        <end position="71"/>
    </location>
</feature>
<keyword evidence="1" id="KW-0805">Transcription regulation</keyword>
<dbReference type="InterPro" id="IPR036388">
    <property type="entry name" value="WH-like_DNA-bd_sf"/>
</dbReference>
<organism evidence="5 6">
    <name type="scientific">Motilibacter rhizosphaerae</name>
    <dbReference type="NCBI Taxonomy" id="598652"/>
    <lineage>
        <taxon>Bacteria</taxon>
        <taxon>Bacillati</taxon>
        <taxon>Actinomycetota</taxon>
        <taxon>Actinomycetes</taxon>
        <taxon>Motilibacterales</taxon>
        <taxon>Motilibacteraceae</taxon>
        <taxon>Motilibacter</taxon>
    </lineage>
</organism>
<dbReference type="RefSeq" id="WP_231116042.1">
    <property type="nucleotide sequence ID" value="NZ_SGXD01000001.1"/>
</dbReference>
<dbReference type="EMBL" id="SGXD01000001">
    <property type="protein sequence ID" value="RZS91623.1"/>
    <property type="molecule type" value="Genomic_DNA"/>
</dbReference>
<dbReference type="Gene3D" id="1.10.10.10">
    <property type="entry name" value="Winged helix-like DNA-binding domain superfamily/Winged helix DNA-binding domain"/>
    <property type="match status" value="1"/>
</dbReference>